<evidence type="ECO:0000313" key="2">
    <source>
        <dbReference type="Proteomes" id="UP001304298"/>
    </source>
</evidence>
<gene>
    <name evidence="1" type="ORF">VA596_44275</name>
</gene>
<organism evidence="1 2">
    <name type="scientific">Amycolatopsis heterodermiae</name>
    <dbReference type="NCBI Taxonomy" id="3110235"/>
    <lineage>
        <taxon>Bacteria</taxon>
        <taxon>Bacillati</taxon>
        <taxon>Actinomycetota</taxon>
        <taxon>Actinomycetes</taxon>
        <taxon>Pseudonocardiales</taxon>
        <taxon>Pseudonocardiaceae</taxon>
        <taxon>Amycolatopsis</taxon>
    </lineage>
</organism>
<comment type="caution">
    <text evidence="1">The sequence shown here is derived from an EMBL/GenBank/DDBJ whole genome shotgun (WGS) entry which is preliminary data.</text>
</comment>
<dbReference type="RefSeq" id="WP_323335960.1">
    <property type="nucleotide sequence ID" value="NZ_JAYFSI010000016.1"/>
</dbReference>
<sequence length="417" mass="44719">MAEQDQNVRDALRLFTLKLSREARAASTSLTPWTAKEQISRQRTSPASFDAATEYEAIMAKQRARFRPPPPPDPATAPEAVAPELQLRLADAGSWLAKACALADRWSGLENFDGWVSFNVDSDCGYLLGQALQPGATYSRKYLMAKVKDISEGLNSISVSLHEFQVPGSLIKVPEVVHAPRFARLNPGILARLLSEDLAARIEAGRELEKTAETAGVMSPPIQKWVEEASDVLGGLSPEVLHGFTRLVSGSAACGCLGVTSPIELARAYLALGLDYLEEVRERMPDYAEASGQLAPEPRVSMTFEGGTFNGAQFAGTISNVDSTIAGVVNQSGSDTAAALKALEQAVLSESRWSKDEKRDLLDNVECLAEAAEKPPEKRNRGMLKSVLSALTAAAAGGTAVGKVMDSWGDVLHKILP</sequence>
<dbReference type="EMBL" id="JAYFSI010000016">
    <property type="protein sequence ID" value="MEA5366612.1"/>
    <property type="molecule type" value="Genomic_DNA"/>
</dbReference>
<protein>
    <recommendedName>
        <fullName evidence="3">AbiTii domain-containing protein</fullName>
    </recommendedName>
</protein>
<evidence type="ECO:0008006" key="3">
    <source>
        <dbReference type="Google" id="ProtNLM"/>
    </source>
</evidence>
<reference evidence="1 2" key="1">
    <citation type="submission" date="2023-12" db="EMBL/GenBank/DDBJ databases">
        <title>Amycolatopsis sp. V23-08.</title>
        <authorList>
            <person name="Somphong A."/>
        </authorList>
    </citation>
    <scope>NUCLEOTIDE SEQUENCE [LARGE SCALE GENOMIC DNA]</scope>
    <source>
        <strain evidence="1 2">V23-08</strain>
    </source>
</reference>
<evidence type="ECO:0000313" key="1">
    <source>
        <dbReference type="EMBL" id="MEA5366612.1"/>
    </source>
</evidence>
<proteinExistence type="predicted"/>
<name>A0ABU5RK07_9PSEU</name>
<dbReference type="Proteomes" id="UP001304298">
    <property type="component" value="Unassembled WGS sequence"/>
</dbReference>
<keyword evidence="2" id="KW-1185">Reference proteome</keyword>
<accession>A0ABU5RK07</accession>